<organism evidence="1 2">
    <name type="scientific">Klenkia sesuvii</name>
    <dbReference type="NCBI Taxonomy" id="3103137"/>
    <lineage>
        <taxon>Bacteria</taxon>
        <taxon>Bacillati</taxon>
        <taxon>Actinomycetota</taxon>
        <taxon>Actinomycetes</taxon>
        <taxon>Geodermatophilales</taxon>
        <taxon>Geodermatophilaceae</taxon>
        <taxon>Klenkia</taxon>
    </lineage>
</organism>
<dbReference type="Proteomes" id="UP001361570">
    <property type="component" value="Unassembled WGS sequence"/>
</dbReference>
<dbReference type="EMBL" id="JBAPLU010000001">
    <property type="protein sequence ID" value="MEI4270313.1"/>
    <property type="molecule type" value="Genomic_DNA"/>
</dbReference>
<sequence>MTAQQLPDGTYWEHRGLTYRGTVRPGGRTVLLLSSEPAEGFAPRATGGWGLEVPRADAVRTTLRTTCRWRGEAFQVMAQEGDQLVLRHLGSSRTARDLGLTEVDRGVFNATVPATEVSEIAQQRTSG</sequence>
<comment type="caution">
    <text evidence="1">The sequence shown here is derived from an EMBL/GenBank/DDBJ whole genome shotgun (WGS) entry which is preliminary data.</text>
</comment>
<proteinExistence type="predicted"/>
<reference evidence="1 2" key="1">
    <citation type="submission" date="2024-03" db="EMBL/GenBank/DDBJ databases">
        <title>Draft genome sequence of Klenkia sp. LSe6-5.</title>
        <authorList>
            <person name="Duangmal K."/>
            <person name="Chantavorakit T."/>
        </authorList>
    </citation>
    <scope>NUCLEOTIDE SEQUENCE [LARGE SCALE GENOMIC DNA]</scope>
    <source>
        <strain evidence="1 2">LSe6-5</strain>
    </source>
</reference>
<protein>
    <submittedName>
        <fullName evidence="1">Uncharacterized protein</fullName>
    </submittedName>
</protein>
<dbReference type="RefSeq" id="WP_336402455.1">
    <property type="nucleotide sequence ID" value="NZ_JBAPLU010000001.1"/>
</dbReference>
<accession>A0ABU8DNI5</accession>
<evidence type="ECO:0000313" key="1">
    <source>
        <dbReference type="EMBL" id="MEI4270313.1"/>
    </source>
</evidence>
<keyword evidence="2" id="KW-1185">Reference proteome</keyword>
<evidence type="ECO:0000313" key="2">
    <source>
        <dbReference type="Proteomes" id="UP001361570"/>
    </source>
</evidence>
<gene>
    <name evidence="1" type="ORF">TEK04_01135</name>
</gene>
<name>A0ABU8DNI5_9ACTN</name>